<dbReference type="SUPFAM" id="SSF51658">
    <property type="entry name" value="Xylose isomerase-like"/>
    <property type="match status" value="1"/>
</dbReference>
<dbReference type="EMBL" id="JAHVHU010000016">
    <property type="protein sequence ID" value="MBY5959669.1"/>
    <property type="molecule type" value="Genomic_DNA"/>
</dbReference>
<dbReference type="RefSeq" id="WP_222581205.1">
    <property type="nucleotide sequence ID" value="NZ_JAHVHU010000016.1"/>
</dbReference>
<evidence type="ECO:0000313" key="2">
    <source>
        <dbReference type="Proteomes" id="UP000753961"/>
    </source>
</evidence>
<comment type="caution">
    <text evidence="1">The sequence shown here is derived from an EMBL/GenBank/DDBJ whole genome shotgun (WGS) entry which is preliminary data.</text>
</comment>
<accession>A0A953LE82</accession>
<reference evidence="1" key="1">
    <citation type="submission" date="2021-06" db="EMBL/GenBank/DDBJ databases">
        <title>44 bacteria genomes isolated from Dapeng, Shenzhen.</title>
        <authorList>
            <person name="Zheng W."/>
            <person name="Yu S."/>
            <person name="Huang Y."/>
        </authorList>
    </citation>
    <scope>NUCLEOTIDE SEQUENCE</scope>
    <source>
        <strain evidence="1">DP5N28-2</strain>
    </source>
</reference>
<keyword evidence="1" id="KW-0413">Isomerase</keyword>
<organism evidence="1 2">
    <name type="scientific">Membranihabitans marinus</name>
    <dbReference type="NCBI Taxonomy" id="1227546"/>
    <lineage>
        <taxon>Bacteria</taxon>
        <taxon>Pseudomonadati</taxon>
        <taxon>Bacteroidota</taxon>
        <taxon>Saprospiria</taxon>
        <taxon>Saprospirales</taxon>
        <taxon>Saprospiraceae</taxon>
        <taxon>Membranihabitans</taxon>
    </lineage>
</organism>
<dbReference type="GO" id="GO:0016853">
    <property type="term" value="F:isomerase activity"/>
    <property type="evidence" value="ECO:0007669"/>
    <property type="project" value="UniProtKB-KW"/>
</dbReference>
<dbReference type="Proteomes" id="UP000753961">
    <property type="component" value="Unassembled WGS sequence"/>
</dbReference>
<evidence type="ECO:0000313" key="1">
    <source>
        <dbReference type="EMBL" id="MBY5959669.1"/>
    </source>
</evidence>
<sequence>MTSRRQFIKNNTALMGGIAFFPGEVLLQKKKTNAVFGLQLYSVREDMAKDPIGTLKKVAEMGYTVVGNSNYENGKFYGYSPKEFRKILKDLGLSIPTGHSPLWLKDWIESRKDFTDAWKKTIDDAATVGLKYVISPAWLEDKPTTSLSRVKELMEVFNKFEKEKKKVLDGN</sequence>
<dbReference type="Gene3D" id="3.20.20.150">
    <property type="entry name" value="Divalent-metal-dependent TIM barrel enzymes"/>
    <property type="match status" value="1"/>
</dbReference>
<gene>
    <name evidence="1" type="ORF">KUV50_16060</name>
</gene>
<proteinExistence type="predicted"/>
<name>A0A953LE82_9BACT</name>
<dbReference type="InterPro" id="IPR036237">
    <property type="entry name" value="Xyl_isomerase-like_sf"/>
</dbReference>
<dbReference type="AlphaFoldDB" id="A0A953LE82"/>
<protein>
    <submittedName>
        <fullName evidence="1">Sugar phosphate isomerase/epimerase</fullName>
    </submittedName>
</protein>
<keyword evidence="2" id="KW-1185">Reference proteome</keyword>